<proteinExistence type="predicted"/>
<protein>
    <recommendedName>
        <fullName evidence="3">ACT domain-containing protein</fullName>
    </recommendedName>
</protein>
<dbReference type="Proteomes" id="UP000484988">
    <property type="component" value="Unassembled WGS sequence"/>
</dbReference>
<dbReference type="EMBL" id="BLLG01000004">
    <property type="protein sequence ID" value="GFH35761.1"/>
    <property type="molecule type" value="Genomic_DNA"/>
</dbReference>
<evidence type="ECO:0008006" key="3">
    <source>
        <dbReference type="Google" id="ProtNLM"/>
    </source>
</evidence>
<gene>
    <name evidence="1" type="ORF">SCWH03_19830</name>
</gene>
<accession>A0A6A0ATV6</accession>
<reference evidence="1 2" key="1">
    <citation type="submission" date="2020-02" db="EMBL/GenBank/DDBJ databases">
        <title>Whole Genome Shotgun Sequence of Streptomyces sp. strain CWH03.</title>
        <authorList>
            <person name="Dohra H."/>
            <person name="Kodani S."/>
            <person name="Yamamura H."/>
        </authorList>
    </citation>
    <scope>NUCLEOTIDE SEQUENCE [LARGE SCALE GENOMIC DNA]</scope>
    <source>
        <strain evidence="1 2">CWH03</strain>
    </source>
</reference>
<dbReference type="RefSeq" id="WP_173263710.1">
    <property type="nucleotide sequence ID" value="NZ_BLLG01000004.1"/>
</dbReference>
<comment type="caution">
    <text evidence="1">The sequence shown here is derived from an EMBL/GenBank/DDBJ whole genome shotgun (WGS) entry which is preliminary data.</text>
</comment>
<keyword evidence="2" id="KW-1185">Reference proteome</keyword>
<organism evidence="1 2">
    <name type="scientific">Streptomyces pacificus</name>
    <dbReference type="NCBI Taxonomy" id="2705029"/>
    <lineage>
        <taxon>Bacteria</taxon>
        <taxon>Bacillati</taxon>
        <taxon>Actinomycetota</taxon>
        <taxon>Actinomycetes</taxon>
        <taxon>Kitasatosporales</taxon>
        <taxon>Streptomycetaceae</taxon>
        <taxon>Streptomyces</taxon>
    </lineage>
</organism>
<sequence length="173" mass="18879">MDQSARLADPYEQARVTLMGVPRDGENLFRALKGIIGAGPAVEMVWAEETGDAARDSGRVDVHFLLPAADLHQALGSIRHPAGGAACSRIRVDRQVTRIDLRLPGRGARRSLLARLRSTGCDLERVSLVSRPDGNTVLLVPREGFEEVEHAAIVEQGRYARYGNSASDPEEWV</sequence>
<evidence type="ECO:0000313" key="2">
    <source>
        <dbReference type="Proteomes" id="UP000484988"/>
    </source>
</evidence>
<evidence type="ECO:0000313" key="1">
    <source>
        <dbReference type="EMBL" id="GFH35761.1"/>
    </source>
</evidence>
<name>A0A6A0ATV6_9ACTN</name>
<dbReference type="AlphaFoldDB" id="A0A6A0ATV6"/>